<name>A0AAV4SML3_9ARAC</name>
<gene>
    <name evidence="1" type="ORF">CDAR_498841</name>
</gene>
<dbReference type="Proteomes" id="UP001054837">
    <property type="component" value="Unassembled WGS sequence"/>
</dbReference>
<keyword evidence="2" id="KW-1185">Reference proteome</keyword>
<dbReference type="EMBL" id="BPLQ01008070">
    <property type="protein sequence ID" value="GIY34491.1"/>
    <property type="molecule type" value="Genomic_DNA"/>
</dbReference>
<sequence length="124" mass="14411">MCTQLHNYLCLTQDKTTSRTHPHDPNKTSCNPNLPSSLIIHKFLICLAERDPLLTKKQMFVLATCPGMCPERFRSMIGPHLQQHFFHTTPRKKNKKSTFSPRLRNGLGHLQKPLLKSIMHYYEV</sequence>
<evidence type="ECO:0000313" key="1">
    <source>
        <dbReference type="EMBL" id="GIY34491.1"/>
    </source>
</evidence>
<protein>
    <recommendedName>
        <fullName evidence="3">LAGLIDADG homing endonuclease</fullName>
    </recommendedName>
</protein>
<accession>A0AAV4SML3</accession>
<evidence type="ECO:0000313" key="2">
    <source>
        <dbReference type="Proteomes" id="UP001054837"/>
    </source>
</evidence>
<proteinExistence type="predicted"/>
<organism evidence="1 2">
    <name type="scientific">Caerostris darwini</name>
    <dbReference type="NCBI Taxonomy" id="1538125"/>
    <lineage>
        <taxon>Eukaryota</taxon>
        <taxon>Metazoa</taxon>
        <taxon>Ecdysozoa</taxon>
        <taxon>Arthropoda</taxon>
        <taxon>Chelicerata</taxon>
        <taxon>Arachnida</taxon>
        <taxon>Araneae</taxon>
        <taxon>Araneomorphae</taxon>
        <taxon>Entelegynae</taxon>
        <taxon>Araneoidea</taxon>
        <taxon>Araneidae</taxon>
        <taxon>Caerostris</taxon>
    </lineage>
</organism>
<comment type="caution">
    <text evidence="1">The sequence shown here is derived from an EMBL/GenBank/DDBJ whole genome shotgun (WGS) entry which is preliminary data.</text>
</comment>
<evidence type="ECO:0008006" key="3">
    <source>
        <dbReference type="Google" id="ProtNLM"/>
    </source>
</evidence>
<dbReference type="AlphaFoldDB" id="A0AAV4SML3"/>
<reference evidence="1 2" key="1">
    <citation type="submission" date="2021-06" db="EMBL/GenBank/DDBJ databases">
        <title>Caerostris darwini draft genome.</title>
        <authorList>
            <person name="Kono N."/>
            <person name="Arakawa K."/>
        </authorList>
    </citation>
    <scope>NUCLEOTIDE SEQUENCE [LARGE SCALE GENOMIC DNA]</scope>
</reference>